<sequence>MKNLKVEIIVPDNVKKRKVGKKIKEYIEAVKAAERLNKLLDEVDLDEIEKEVEDFRKKFKFRSSSH</sequence>
<evidence type="ECO:0000313" key="2">
    <source>
        <dbReference type="Proteomes" id="UP000066042"/>
    </source>
</evidence>
<dbReference type="GeneID" id="10042397"/>
<accession>A0A0S1XEZ9</accession>
<dbReference type="EMBL" id="CP013050">
    <property type="protein sequence ID" value="ALM76375.1"/>
    <property type="molecule type" value="Genomic_DNA"/>
</dbReference>
<proteinExistence type="predicted"/>
<dbReference type="PATRIC" id="fig|55802.8.peg.2470"/>
<organism evidence="1 2">
    <name type="scientific">Thermococcus barophilus</name>
    <dbReference type="NCBI Taxonomy" id="55802"/>
    <lineage>
        <taxon>Archaea</taxon>
        <taxon>Methanobacteriati</taxon>
        <taxon>Methanobacteriota</taxon>
        <taxon>Thermococci</taxon>
        <taxon>Thermococcales</taxon>
        <taxon>Thermococcaceae</taxon>
        <taxon>Thermococcus</taxon>
    </lineage>
</organism>
<dbReference type="GeneID" id="26137698"/>
<dbReference type="RefSeq" id="WP_013468352.1">
    <property type="nucleotide sequence ID" value="NZ_CP013050.1"/>
</dbReference>
<dbReference type="STRING" id="55802.TBCH5v1_2484"/>
<reference evidence="1 2" key="1">
    <citation type="journal article" date="2016" name="Genome Announc.">
        <title>Complete genome sequence of the hyperthermophilic and piezophilic archaeon Thermococcus barophilus Ch5, capable of growth at the expense of hydrogenogenesis from carbon monoxide and formate.</title>
        <authorList>
            <person name="Oger P."/>
            <person name="Sokolova T.G."/>
            <person name="Kozhevnikova D.A."/>
            <person name="Taranov E.A."/>
            <person name="Vannier P."/>
            <person name="Lee H.S."/>
            <person name="Kwon K.K."/>
            <person name="Kang S.G."/>
            <person name="Lee J.H."/>
            <person name="Bonch-Osmolovskaya E.A."/>
            <person name="Lebedinsky A.V."/>
        </authorList>
    </citation>
    <scope>NUCLEOTIDE SEQUENCE [LARGE SCALE GENOMIC DNA]</scope>
    <source>
        <strain evidence="2">Ch5</strain>
    </source>
</reference>
<name>A0A0S1XEZ9_THEBA</name>
<dbReference type="AlphaFoldDB" id="A0A0S1XEZ9"/>
<protein>
    <submittedName>
        <fullName evidence="1">Uncharacterized protein</fullName>
    </submittedName>
</protein>
<evidence type="ECO:0000313" key="1">
    <source>
        <dbReference type="EMBL" id="ALM76375.1"/>
    </source>
</evidence>
<dbReference type="Proteomes" id="UP000066042">
    <property type="component" value="Chromosome"/>
</dbReference>
<gene>
    <name evidence="1" type="ORF">TBCH5v1_2484</name>
</gene>